<protein>
    <recommendedName>
        <fullName evidence="3">Cyclin N-terminal domain-containing protein</fullName>
    </recommendedName>
</protein>
<dbReference type="Gene3D" id="1.10.472.10">
    <property type="entry name" value="Cyclin-like"/>
    <property type="match status" value="1"/>
</dbReference>
<dbReference type="AlphaFoldDB" id="A0A5J4U0K3"/>
<gene>
    <name evidence="1" type="ORF">EZS28_040694</name>
</gene>
<evidence type="ECO:0000313" key="2">
    <source>
        <dbReference type="Proteomes" id="UP000324800"/>
    </source>
</evidence>
<dbReference type="EMBL" id="SNRW01022492">
    <property type="protein sequence ID" value="KAA6363779.1"/>
    <property type="molecule type" value="Genomic_DNA"/>
</dbReference>
<sequence length="112" mass="13009">MYFRVGEGIYAIALLRKFVAKESTKGKRVLNKKNIGTVLVCLAMLTLKACRDRVCRNTYWSRAFGMQTPILNESELMFLKLIDFEMFLDEKEYWSAFDSINISIQVKKALIN</sequence>
<evidence type="ECO:0000313" key="1">
    <source>
        <dbReference type="EMBL" id="KAA6363779.1"/>
    </source>
</evidence>
<proteinExistence type="predicted"/>
<reference evidence="1 2" key="1">
    <citation type="submission" date="2019-03" db="EMBL/GenBank/DDBJ databases">
        <title>Single cell metagenomics reveals metabolic interactions within the superorganism composed of flagellate Streblomastix strix and complex community of Bacteroidetes bacteria on its surface.</title>
        <authorList>
            <person name="Treitli S.C."/>
            <person name="Kolisko M."/>
            <person name="Husnik F."/>
            <person name="Keeling P."/>
            <person name="Hampl V."/>
        </authorList>
    </citation>
    <scope>NUCLEOTIDE SEQUENCE [LARGE SCALE GENOMIC DNA]</scope>
    <source>
        <strain evidence="1">ST1C</strain>
    </source>
</reference>
<accession>A0A5J4U0K3</accession>
<organism evidence="1 2">
    <name type="scientific">Streblomastix strix</name>
    <dbReference type="NCBI Taxonomy" id="222440"/>
    <lineage>
        <taxon>Eukaryota</taxon>
        <taxon>Metamonada</taxon>
        <taxon>Preaxostyla</taxon>
        <taxon>Oxymonadida</taxon>
        <taxon>Streblomastigidae</taxon>
        <taxon>Streblomastix</taxon>
    </lineage>
</organism>
<evidence type="ECO:0008006" key="3">
    <source>
        <dbReference type="Google" id="ProtNLM"/>
    </source>
</evidence>
<dbReference type="OrthoDB" id="286814at2759"/>
<dbReference type="Proteomes" id="UP000324800">
    <property type="component" value="Unassembled WGS sequence"/>
</dbReference>
<comment type="caution">
    <text evidence="1">The sequence shown here is derived from an EMBL/GenBank/DDBJ whole genome shotgun (WGS) entry which is preliminary data.</text>
</comment>
<name>A0A5J4U0K3_9EUKA</name>